<organism evidence="3 4">
    <name type="scientific">Flavobacterium circumlabens</name>
    <dbReference type="NCBI Taxonomy" id="2133765"/>
    <lineage>
        <taxon>Bacteria</taxon>
        <taxon>Pseudomonadati</taxon>
        <taxon>Bacteroidota</taxon>
        <taxon>Flavobacteriia</taxon>
        <taxon>Flavobacteriales</taxon>
        <taxon>Flavobacteriaceae</taxon>
        <taxon>Flavobacterium</taxon>
    </lineage>
</organism>
<keyword evidence="1" id="KW-1133">Transmembrane helix</keyword>
<feature type="transmembrane region" description="Helical" evidence="1">
    <location>
        <begin position="9"/>
        <end position="33"/>
    </location>
</feature>
<dbReference type="OrthoDB" id="735914at2"/>
<keyword evidence="1" id="KW-0812">Transmembrane</keyword>
<proteinExistence type="predicted"/>
<dbReference type="Pfam" id="PF04397">
    <property type="entry name" value="LytTR"/>
    <property type="match status" value="1"/>
</dbReference>
<evidence type="ECO:0000256" key="1">
    <source>
        <dbReference type="SAM" id="Phobius"/>
    </source>
</evidence>
<dbReference type="AlphaFoldDB" id="A0A4Y7U8B3"/>
<dbReference type="Proteomes" id="UP000298340">
    <property type="component" value="Unassembled WGS sequence"/>
</dbReference>
<dbReference type="GO" id="GO:0000156">
    <property type="term" value="F:phosphorelay response regulator activity"/>
    <property type="evidence" value="ECO:0007669"/>
    <property type="project" value="InterPro"/>
</dbReference>
<comment type="caution">
    <text evidence="3">The sequence shown here is derived from an EMBL/GenBank/DDBJ whole genome shotgun (WGS) entry which is preliminary data.</text>
</comment>
<gene>
    <name evidence="3" type="ORF">D0809_20690</name>
</gene>
<feature type="domain" description="HTH LytTR-type" evidence="2">
    <location>
        <begin position="271"/>
        <end position="377"/>
    </location>
</feature>
<dbReference type="PROSITE" id="PS50930">
    <property type="entry name" value="HTH_LYTTR"/>
    <property type="match status" value="1"/>
</dbReference>
<dbReference type="Gene3D" id="2.40.50.1020">
    <property type="entry name" value="LytTr DNA-binding domain"/>
    <property type="match status" value="1"/>
</dbReference>
<evidence type="ECO:0000313" key="3">
    <source>
        <dbReference type="EMBL" id="TEB42318.1"/>
    </source>
</evidence>
<protein>
    <submittedName>
        <fullName evidence="3">LytTR family transcriptional regulator</fullName>
    </submittedName>
</protein>
<dbReference type="EMBL" id="QWDN01000009">
    <property type="protein sequence ID" value="TEB42318.1"/>
    <property type="molecule type" value="Genomic_DNA"/>
</dbReference>
<reference evidence="3 4" key="1">
    <citation type="journal article" date="2018" name="Syst. Appl. Microbiol.">
        <title>Flavobacterium circumlabens sp. nov. and Flavobacterium cupreum sp. nov., two psychrotrophic species isolated from Antarctic environmental samples.</title>
        <authorList>
            <person name="Kralova S."/>
            <person name="Busse H.J."/>
            <person name="Svec P."/>
            <person name="Maslanova I."/>
            <person name="Stankova E."/>
            <person name="Bartak M."/>
            <person name="Sedlacek I."/>
        </authorList>
    </citation>
    <scope>NUCLEOTIDE SEQUENCE [LARGE SCALE GENOMIC DNA]</scope>
    <source>
        <strain evidence="3 4">CCM 8828</strain>
    </source>
</reference>
<dbReference type="PANTHER" id="PTHR37299:SF1">
    <property type="entry name" value="STAGE 0 SPORULATION PROTEIN A HOMOLOG"/>
    <property type="match status" value="1"/>
</dbReference>
<name>A0A4Y7U8B3_9FLAO</name>
<dbReference type="Gene3D" id="3.30.450.20">
    <property type="entry name" value="PAS domain"/>
    <property type="match status" value="1"/>
</dbReference>
<dbReference type="SMART" id="SM00850">
    <property type="entry name" value="LytTR"/>
    <property type="match status" value="1"/>
</dbReference>
<feature type="transmembrane region" description="Helical" evidence="1">
    <location>
        <begin position="185"/>
        <end position="208"/>
    </location>
</feature>
<dbReference type="InterPro" id="IPR046947">
    <property type="entry name" value="LytR-like"/>
</dbReference>
<evidence type="ECO:0000259" key="2">
    <source>
        <dbReference type="PROSITE" id="PS50930"/>
    </source>
</evidence>
<evidence type="ECO:0000313" key="4">
    <source>
        <dbReference type="Proteomes" id="UP000298340"/>
    </source>
</evidence>
<accession>A0A4Y7U8B3</accession>
<dbReference type="InterPro" id="IPR007492">
    <property type="entry name" value="LytTR_DNA-bd_dom"/>
</dbReference>
<sequence>MKTHEKARLYILTLAGISIVVLIVSLISSAYLYSSAKEKLWNSKLESGEREAREISRLLEQQLHSGLSKDQVIHNLQLSIENTDIKSDFICMYNQEGIELCHPNPAFIGQKIQEGNSQVRGIADKKIKTLSSVLEQGEKTAGMRTFPNNPKRNSEIVNINPVAGTNWIVASHANLAVLEEQLSDLYLQFVLSMLLSILFISGCCYIIIRLIYRKYETASDLEKKDLNDKVNELQVLNLQLNSNQQKLQNLPDSALLNDASKESEIAKKRILTYHKDELIKLDTNDIAYILLDTGITCIYTFDNRQFNSNNSLDEIMKGLDSTTFYRANRQFIVNIRAINSILLYGKNQLKLIIKPELKMDVIISKNKVSEFKNWLDQ</sequence>
<dbReference type="GO" id="GO:0003677">
    <property type="term" value="F:DNA binding"/>
    <property type="evidence" value="ECO:0007669"/>
    <property type="project" value="InterPro"/>
</dbReference>
<dbReference type="PANTHER" id="PTHR37299">
    <property type="entry name" value="TRANSCRIPTIONAL REGULATOR-RELATED"/>
    <property type="match status" value="1"/>
</dbReference>
<keyword evidence="1" id="KW-0472">Membrane</keyword>